<dbReference type="SMART" id="SM00382">
    <property type="entry name" value="AAA"/>
    <property type="match status" value="1"/>
</dbReference>
<organism evidence="4 5">
    <name type="scientific">Tenebrionibacter intestinalis</name>
    <dbReference type="NCBI Taxonomy" id="2799638"/>
    <lineage>
        <taxon>Bacteria</taxon>
        <taxon>Pseudomonadati</taxon>
        <taxon>Pseudomonadota</taxon>
        <taxon>Gammaproteobacteria</taxon>
        <taxon>Enterobacterales</taxon>
        <taxon>Enterobacteriaceae</taxon>
        <taxon>Tenebrionibacter/Tenebrionicola group</taxon>
        <taxon>Tenebrionibacter</taxon>
    </lineage>
</organism>
<dbReference type="PANTHER" id="PTHR32039">
    <property type="entry name" value="MAGNESIUM-CHELATASE SUBUNIT CHLI"/>
    <property type="match status" value="1"/>
</dbReference>
<dbReference type="NCBIfam" id="TIGR00368">
    <property type="entry name" value="YifB family Mg chelatase-like AAA ATPase"/>
    <property type="match status" value="1"/>
</dbReference>
<dbReference type="InterPro" id="IPR000523">
    <property type="entry name" value="Mg_chelatse_chII-like_cat_dom"/>
</dbReference>
<keyword evidence="5" id="KW-1185">Reference proteome</keyword>
<dbReference type="EMBL" id="JAEPBH010000013">
    <property type="protein sequence ID" value="MBK4715028.1"/>
    <property type="molecule type" value="Genomic_DNA"/>
</dbReference>
<dbReference type="Pfam" id="PF01078">
    <property type="entry name" value="Mg_chelatase"/>
    <property type="match status" value="1"/>
</dbReference>
<dbReference type="RefSeq" id="WP_238713262.1">
    <property type="nucleotide sequence ID" value="NZ_JAEPBH010000013.1"/>
</dbReference>
<dbReference type="InterPro" id="IPR045006">
    <property type="entry name" value="CHLI-like"/>
</dbReference>
<dbReference type="SUPFAM" id="SSF52540">
    <property type="entry name" value="P-loop containing nucleoside triphosphate hydrolases"/>
    <property type="match status" value="1"/>
</dbReference>
<evidence type="ECO:0000256" key="1">
    <source>
        <dbReference type="ARBA" id="ARBA00006354"/>
    </source>
</evidence>
<dbReference type="InterPro" id="IPR004482">
    <property type="entry name" value="Mg_chelat-rel"/>
</dbReference>
<dbReference type="InterPro" id="IPR020568">
    <property type="entry name" value="Ribosomal_Su5_D2-typ_SF"/>
</dbReference>
<evidence type="ECO:0000313" key="5">
    <source>
        <dbReference type="Proteomes" id="UP000659047"/>
    </source>
</evidence>
<dbReference type="PANTHER" id="PTHR32039:SF7">
    <property type="entry name" value="COMPETENCE PROTEIN COMM"/>
    <property type="match status" value="1"/>
</dbReference>
<gene>
    <name evidence="4" type="ORF">JJB97_06725</name>
</gene>
<dbReference type="InterPro" id="IPR027417">
    <property type="entry name" value="P-loop_NTPase"/>
</dbReference>
<dbReference type="SUPFAM" id="SSF54211">
    <property type="entry name" value="Ribosomal protein S5 domain 2-like"/>
    <property type="match status" value="1"/>
</dbReference>
<accession>A0A8K0V167</accession>
<name>A0A8K0V167_9ENTR</name>
<dbReference type="Gene3D" id="3.30.230.10">
    <property type="match status" value="1"/>
</dbReference>
<proteinExistence type="inferred from homology"/>
<dbReference type="Pfam" id="PF13541">
    <property type="entry name" value="ChlI"/>
    <property type="match status" value="1"/>
</dbReference>
<dbReference type="InterPro" id="IPR025158">
    <property type="entry name" value="Mg_chelat-rel_C"/>
</dbReference>
<dbReference type="AlphaFoldDB" id="A0A8K0V167"/>
<reference evidence="4" key="1">
    <citation type="submission" date="2021-01" db="EMBL/GenBank/DDBJ databases">
        <title>Intestinitalea alba gen. nov., sp. nov., a novel genus of the family Enterobacteriaceae, isolated from the gut of the plastic-eating mealworm Tenebrio molitor L.</title>
        <authorList>
            <person name="Yang Y."/>
        </authorList>
    </citation>
    <scope>NUCLEOTIDE SEQUENCE</scope>
    <source>
        <strain evidence="4">BIT-L3</strain>
    </source>
</reference>
<dbReference type="NCBIfam" id="NF007365">
    <property type="entry name" value="PRK09862.1"/>
    <property type="match status" value="1"/>
</dbReference>
<comment type="similarity">
    <text evidence="1">Belongs to the Mg-chelatase subunits D/I family. ComM subfamily.</text>
</comment>
<dbReference type="FunFam" id="3.40.50.300:FF:001404">
    <property type="entry name" value="Magnesium chelatase family protein"/>
    <property type="match status" value="1"/>
</dbReference>
<dbReference type="Proteomes" id="UP000659047">
    <property type="component" value="Unassembled WGS sequence"/>
</dbReference>
<evidence type="ECO:0000256" key="2">
    <source>
        <dbReference type="ARBA" id="ARBA00071090"/>
    </source>
</evidence>
<protein>
    <recommendedName>
        <fullName evidence="2">Uncharacterized protein YifB</fullName>
    </recommendedName>
</protein>
<dbReference type="InterPro" id="IPR014721">
    <property type="entry name" value="Ribsml_uS5_D2-typ_fold_subgr"/>
</dbReference>
<dbReference type="Pfam" id="PF13335">
    <property type="entry name" value="Mg_chelatase_C"/>
    <property type="match status" value="1"/>
</dbReference>
<evidence type="ECO:0000313" key="4">
    <source>
        <dbReference type="EMBL" id="MBK4715028.1"/>
    </source>
</evidence>
<evidence type="ECO:0000259" key="3">
    <source>
        <dbReference type="SMART" id="SM00382"/>
    </source>
</evidence>
<dbReference type="GO" id="GO:0005524">
    <property type="term" value="F:ATP binding"/>
    <property type="evidence" value="ECO:0007669"/>
    <property type="project" value="InterPro"/>
</dbReference>
<sequence>MALAIVHTRAALGVNAPLITVEVHISQGLPGLTIVGLPETTVKEARDRVRSAIINSGYTYPARKITINLAPADLPKEGGRYDLPIALALLAASEQLSADKLAHYEYIGELALTGALRGVPGAISSALAALKAKRQVIVATENAEEVSLIRQEGCFIARQLTEVCAFLEGRAALPTAPTPPALPPVIRDDLSDVIGQSQGKRALEIAAAGGHNLLLLGPPGTGKTMLAVRLGGLLPQLTDEEALESAAILSLVNPRHVKRQWRQRPFRSPHHSASLAAMVGGGTIPTPGEISLAHNGVLFLDELPEFEKRVLDALREPIESGEILISRTRAKISYPARFQLIAAMNPSPTGHYEGNHNRSSPEQNLRYLSRLSGPFLDRFDMSLEIPLLPPGTLSQQPTRGETSAVVRARVEAAHKRQYRRQGGLNARLDNRSIQRFCFLDKNDAGWLEQSLTHLGLSVRAWQRLLKVARTIADLEELETIQRHHLQEALSYRAIDRLLIYLRGLLG</sequence>
<feature type="domain" description="AAA+ ATPase" evidence="3">
    <location>
        <begin position="209"/>
        <end position="389"/>
    </location>
</feature>
<dbReference type="Gene3D" id="3.40.50.300">
    <property type="entry name" value="P-loop containing nucleotide triphosphate hydrolases"/>
    <property type="match status" value="1"/>
</dbReference>
<comment type="caution">
    <text evidence="4">The sequence shown here is derived from an EMBL/GenBank/DDBJ whole genome shotgun (WGS) entry which is preliminary data.</text>
</comment>
<dbReference type="InterPro" id="IPR003593">
    <property type="entry name" value="AAA+_ATPase"/>
</dbReference>